<dbReference type="EMBL" id="MU827794">
    <property type="protein sequence ID" value="KAJ7328998.1"/>
    <property type="molecule type" value="Genomic_DNA"/>
</dbReference>
<dbReference type="AlphaFoldDB" id="A0A9W9YDW8"/>
<proteinExistence type="predicted"/>
<evidence type="ECO:0000313" key="2">
    <source>
        <dbReference type="EMBL" id="KAJ7328998.1"/>
    </source>
</evidence>
<feature type="compositionally biased region" description="Basic and acidic residues" evidence="1">
    <location>
        <begin position="29"/>
        <end position="39"/>
    </location>
</feature>
<name>A0A9W9YDW8_9CNID</name>
<accession>A0A9W9YDW8</accession>
<feature type="compositionally biased region" description="Polar residues" evidence="1">
    <location>
        <begin position="66"/>
        <end position="79"/>
    </location>
</feature>
<comment type="caution">
    <text evidence="2">The sequence shown here is derived from an EMBL/GenBank/DDBJ whole genome shotgun (WGS) entry which is preliminary data.</text>
</comment>
<organism evidence="2 3">
    <name type="scientific">Desmophyllum pertusum</name>
    <dbReference type="NCBI Taxonomy" id="174260"/>
    <lineage>
        <taxon>Eukaryota</taxon>
        <taxon>Metazoa</taxon>
        <taxon>Cnidaria</taxon>
        <taxon>Anthozoa</taxon>
        <taxon>Hexacorallia</taxon>
        <taxon>Scleractinia</taxon>
        <taxon>Caryophylliina</taxon>
        <taxon>Caryophylliidae</taxon>
        <taxon>Desmophyllum</taxon>
    </lineage>
</organism>
<feature type="compositionally biased region" description="Basic residues" evidence="1">
    <location>
        <begin position="83"/>
        <end position="103"/>
    </location>
</feature>
<sequence>MEENYNEDVLSPSILATLSPLNTPYEDSGCSKDLDTSDKDGDENFDIPSYQPPKKDASPSGENGADSRNQTAKEQTANEAKSHRGRSRQRKPKSRRRKFPSGN</sequence>
<evidence type="ECO:0000256" key="1">
    <source>
        <dbReference type="SAM" id="MobiDB-lite"/>
    </source>
</evidence>
<dbReference type="Proteomes" id="UP001163046">
    <property type="component" value="Unassembled WGS sequence"/>
</dbReference>
<feature type="region of interest" description="Disordered" evidence="1">
    <location>
        <begin position="19"/>
        <end position="103"/>
    </location>
</feature>
<protein>
    <submittedName>
        <fullName evidence="2">Uncharacterized protein</fullName>
    </submittedName>
</protein>
<gene>
    <name evidence="2" type="ORF">OS493_023286</name>
</gene>
<reference evidence="2" key="1">
    <citation type="submission" date="2023-01" db="EMBL/GenBank/DDBJ databases">
        <title>Genome assembly of the deep-sea coral Lophelia pertusa.</title>
        <authorList>
            <person name="Herrera S."/>
            <person name="Cordes E."/>
        </authorList>
    </citation>
    <scope>NUCLEOTIDE SEQUENCE</scope>
    <source>
        <strain evidence="2">USNM1676648</strain>
        <tissue evidence="2">Polyp</tissue>
    </source>
</reference>
<evidence type="ECO:0000313" key="3">
    <source>
        <dbReference type="Proteomes" id="UP001163046"/>
    </source>
</evidence>
<keyword evidence="3" id="KW-1185">Reference proteome</keyword>